<evidence type="ECO:0000259" key="3">
    <source>
        <dbReference type="PROSITE" id="PS51186"/>
    </source>
</evidence>
<keyword evidence="5" id="KW-1185">Reference proteome</keyword>
<keyword evidence="1" id="KW-0808">Transferase</keyword>
<comment type="caution">
    <text evidence="4">The sequence shown here is derived from an EMBL/GenBank/DDBJ whole genome shotgun (WGS) entry which is preliminary data.</text>
</comment>
<evidence type="ECO:0000256" key="2">
    <source>
        <dbReference type="ARBA" id="ARBA00023315"/>
    </source>
</evidence>
<dbReference type="InterPro" id="IPR000182">
    <property type="entry name" value="GNAT_dom"/>
</dbReference>
<dbReference type="GO" id="GO:0016747">
    <property type="term" value="F:acyltransferase activity, transferring groups other than amino-acyl groups"/>
    <property type="evidence" value="ECO:0007669"/>
    <property type="project" value="InterPro"/>
</dbReference>
<dbReference type="EMBL" id="QGGY01000005">
    <property type="protein sequence ID" value="PWJ75972.1"/>
    <property type="molecule type" value="Genomic_DNA"/>
</dbReference>
<dbReference type="PROSITE" id="PS51186">
    <property type="entry name" value="GNAT"/>
    <property type="match status" value="1"/>
</dbReference>
<dbReference type="Proteomes" id="UP000245412">
    <property type="component" value="Unassembled WGS sequence"/>
</dbReference>
<gene>
    <name evidence="4" type="ORF">C7383_1055</name>
</gene>
<keyword evidence="2" id="KW-0012">Acyltransferase</keyword>
<dbReference type="SUPFAM" id="SSF55729">
    <property type="entry name" value="Acyl-CoA N-acyltransferases (Nat)"/>
    <property type="match status" value="1"/>
</dbReference>
<sequence length="177" mass="20605">MRVKKREFNWDLLRIRKFTEDDAEEVAALIQRNFREVNIKDYGEEAVEELCRTHNAAWVINTASYAHMYLFCLEGRIIGCGSISSYWGREDESILLTVFVAPQLHGQGIGRKIIETLENDDLYIRARRVEIPASITACEFYRKLGYDYKDGIRQLDKDNLYRLEKFKISGEGVKGKV</sequence>
<dbReference type="Gene3D" id="3.40.630.30">
    <property type="match status" value="1"/>
</dbReference>
<reference evidence="4 5" key="1">
    <citation type="submission" date="2018-05" db="EMBL/GenBank/DDBJ databases">
        <authorList>
            <person name="Goeker M."/>
            <person name="Huntemann M."/>
            <person name="Clum A."/>
            <person name="Pillay M."/>
            <person name="Palaniappan K."/>
            <person name="Varghese N."/>
            <person name="Mikhailova N."/>
            <person name="Stamatis D."/>
            <person name="Reddy T."/>
            <person name="Daum C."/>
            <person name="Shapiro N."/>
            <person name="Ivanova N."/>
            <person name="Kyrpides N."/>
            <person name="Woyke T."/>
        </authorList>
    </citation>
    <scope>NUCLEOTIDE SEQUENCE [LARGE SCALE GENOMIC DNA]</scope>
    <source>
        <strain evidence="4 5">DSM 26524</strain>
    </source>
</reference>
<dbReference type="PANTHER" id="PTHR43877">
    <property type="entry name" value="AMINOALKYLPHOSPHONATE N-ACETYLTRANSFERASE-RELATED-RELATED"/>
    <property type="match status" value="1"/>
</dbReference>
<feature type="domain" description="N-acetyltransferase" evidence="3">
    <location>
        <begin position="13"/>
        <end position="168"/>
    </location>
</feature>
<name>A0AB73T4I2_9FIRM</name>
<accession>A0AB73T4I2</accession>
<evidence type="ECO:0000256" key="1">
    <source>
        <dbReference type="ARBA" id="ARBA00022679"/>
    </source>
</evidence>
<dbReference type="CDD" id="cd04301">
    <property type="entry name" value="NAT_SF"/>
    <property type="match status" value="1"/>
</dbReference>
<evidence type="ECO:0000313" key="5">
    <source>
        <dbReference type="Proteomes" id="UP000245412"/>
    </source>
</evidence>
<dbReference type="InterPro" id="IPR016181">
    <property type="entry name" value="Acyl_CoA_acyltransferase"/>
</dbReference>
<protein>
    <submittedName>
        <fullName evidence="4">Ribosomal protein S18 acetylase RimI-like enzyme</fullName>
    </submittedName>
</protein>
<dbReference type="Pfam" id="PF00583">
    <property type="entry name" value="Acetyltransf_1"/>
    <property type="match status" value="1"/>
</dbReference>
<dbReference type="AlphaFoldDB" id="A0AB73T4I2"/>
<organism evidence="4 5">
    <name type="scientific">Murimonas intestini</name>
    <dbReference type="NCBI Taxonomy" id="1337051"/>
    <lineage>
        <taxon>Bacteria</taxon>
        <taxon>Bacillati</taxon>
        <taxon>Bacillota</taxon>
        <taxon>Clostridia</taxon>
        <taxon>Lachnospirales</taxon>
        <taxon>Lachnospiraceae</taxon>
        <taxon>Murimonas</taxon>
    </lineage>
</organism>
<proteinExistence type="predicted"/>
<dbReference type="InterPro" id="IPR050832">
    <property type="entry name" value="Bact_Acetyltransf"/>
</dbReference>
<evidence type="ECO:0000313" key="4">
    <source>
        <dbReference type="EMBL" id="PWJ75972.1"/>
    </source>
</evidence>